<evidence type="ECO:0000313" key="3">
    <source>
        <dbReference type="Proteomes" id="UP001165135"/>
    </source>
</evidence>
<dbReference type="EMBL" id="BSTJ01000020">
    <property type="protein sequence ID" value="GLY81523.1"/>
    <property type="molecule type" value="Genomic_DNA"/>
</dbReference>
<dbReference type="Proteomes" id="UP001165135">
    <property type="component" value="Unassembled WGS sequence"/>
</dbReference>
<evidence type="ECO:0000313" key="2">
    <source>
        <dbReference type="EMBL" id="GLY81523.1"/>
    </source>
</evidence>
<feature type="domain" description="DUF5753" evidence="1">
    <location>
        <begin position="100"/>
        <end position="275"/>
    </location>
</feature>
<dbReference type="SUPFAM" id="SSF47413">
    <property type="entry name" value="lambda repressor-like DNA-binding domains"/>
    <property type="match status" value="1"/>
</dbReference>
<organism evidence="2 3">
    <name type="scientific">Actinoallomurus iriomotensis</name>
    <dbReference type="NCBI Taxonomy" id="478107"/>
    <lineage>
        <taxon>Bacteria</taxon>
        <taxon>Bacillati</taxon>
        <taxon>Actinomycetota</taxon>
        <taxon>Actinomycetes</taxon>
        <taxon>Streptosporangiales</taxon>
        <taxon>Thermomonosporaceae</taxon>
        <taxon>Actinoallomurus</taxon>
    </lineage>
</organism>
<gene>
    <name evidence="2" type="ORF">Airi01_097900</name>
</gene>
<accession>A0A9W6RTQ3</accession>
<reference evidence="2" key="1">
    <citation type="submission" date="2023-03" db="EMBL/GenBank/DDBJ databases">
        <title>Actinoallomurus iriomotensis NBRC 103681.</title>
        <authorList>
            <person name="Ichikawa N."/>
            <person name="Sato H."/>
            <person name="Tonouchi N."/>
        </authorList>
    </citation>
    <scope>NUCLEOTIDE SEQUENCE</scope>
    <source>
        <strain evidence="2">NBRC 103681</strain>
    </source>
</reference>
<dbReference type="Pfam" id="PF19054">
    <property type="entry name" value="DUF5753"/>
    <property type="match status" value="1"/>
</dbReference>
<protein>
    <submittedName>
        <fullName evidence="2">Transcriptional regulator</fullName>
    </submittedName>
</protein>
<dbReference type="AlphaFoldDB" id="A0A9W6RTQ3"/>
<name>A0A9W6RTQ3_9ACTN</name>
<dbReference type="Gene3D" id="1.10.260.40">
    <property type="entry name" value="lambda repressor-like DNA-binding domains"/>
    <property type="match status" value="1"/>
</dbReference>
<evidence type="ECO:0000259" key="1">
    <source>
        <dbReference type="Pfam" id="PF19054"/>
    </source>
</evidence>
<dbReference type="GO" id="GO:0003677">
    <property type="term" value="F:DNA binding"/>
    <property type="evidence" value="ECO:0007669"/>
    <property type="project" value="InterPro"/>
</dbReference>
<dbReference type="InterPro" id="IPR043917">
    <property type="entry name" value="DUF5753"/>
</dbReference>
<comment type="caution">
    <text evidence="2">The sequence shown here is derived from an EMBL/GenBank/DDBJ whole genome shotgun (WGS) entry which is preliminary data.</text>
</comment>
<sequence length="280" mass="32370">MEDARQSPTVRRRRLARELRRLREAAGLTADEATRQLEWAAGKVNKLERAQAVRPRVTDIRAMLDLYGLTEETEREALLDLTREARQRGWWTAYGPLSDTYTEFESEARKISTFELSVIPGLLQTPAYARALQRGWLLRDEKEIDRLVELRMRRQRLLEFDNPPRLWAIIDESAVNRSFGSAETKREQLQRLIDTGPLDHVDIQILPTAVGFHPGLAGSFVILDYEQDPSLVYREISPSSLYLEGRDQVEERRRVFKHLSATALGPEESIAYLRRLAERS</sequence>
<dbReference type="RefSeq" id="WP_285636078.1">
    <property type="nucleotide sequence ID" value="NZ_BSTJ01000020.1"/>
</dbReference>
<dbReference type="InterPro" id="IPR010982">
    <property type="entry name" value="Lambda_DNA-bd_dom_sf"/>
</dbReference>
<dbReference type="Pfam" id="PF13560">
    <property type="entry name" value="HTH_31"/>
    <property type="match status" value="1"/>
</dbReference>
<proteinExistence type="predicted"/>